<feature type="transmembrane region" description="Helical" evidence="7">
    <location>
        <begin position="211"/>
        <end position="240"/>
    </location>
</feature>
<keyword evidence="8" id="KW-0969">Cilium</keyword>
<dbReference type="STRING" id="1280950.HJO_09409"/>
<evidence type="ECO:0000313" key="9">
    <source>
        <dbReference type="Proteomes" id="UP000025171"/>
    </source>
</evidence>
<accession>A0A059FNZ0</accession>
<evidence type="ECO:0000256" key="7">
    <source>
        <dbReference type="SAM" id="Phobius"/>
    </source>
</evidence>
<feature type="transmembrane region" description="Helical" evidence="7">
    <location>
        <begin position="12"/>
        <end position="34"/>
    </location>
</feature>
<keyword evidence="5 7" id="KW-1133">Transmembrane helix</keyword>
<comment type="similarity">
    <text evidence="2">Belongs to the FliR/MopE/SpaR family.</text>
</comment>
<evidence type="ECO:0000256" key="2">
    <source>
        <dbReference type="ARBA" id="ARBA00009772"/>
    </source>
</evidence>
<dbReference type="PANTHER" id="PTHR30065">
    <property type="entry name" value="FLAGELLAR BIOSYNTHETIC PROTEIN FLIR"/>
    <property type="match status" value="1"/>
</dbReference>
<dbReference type="PANTHER" id="PTHR30065:SF1">
    <property type="entry name" value="SURFACE PRESENTATION OF ANTIGENS PROTEIN SPAR"/>
    <property type="match status" value="1"/>
</dbReference>
<dbReference type="eggNOG" id="COG1684">
    <property type="taxonomic scope" value="Bacteria"/>
</dbReference>
<dbReference type="PRINTS" id="PR00953">
    <property type="entry name" value="TYPE3IMRPROT"/>
</dbReference>
<dbReference type="InterPro" id="IPR002010">
    <property type="entry name" value="T3SS_IM_R"/>
</dbReference>
<keyword evidence="3" id="KW-1003">Cell membrane</keyword>
<keyword evidence="8" id="KW-0966">Cell projection</keyword>
<evidence type="ECO:0000256" key="4">
    <source>
        <dbReference type="ARBA" id="ARBA00022692"/>
    </source>
</evidence>
<keyword evidence="6 7" id="KW-0472">Membrane</keyword>
<gene>
    <name evidence="8" type="ORF">HJO_09409</name>
</gene>
<dbReference type="AlphaFoldDB" id="A0A059FNZ0"/>
<sequence>MDQLATLSGPLASWLALFIVVVARLSFVVVFMPGIGEQVIPIQMRLLVLLALSVTLASTGVVAVPSLYPLSGYAAVLASEVTIGFFLGALLRVSVWMLSIAGTIISQSIGLSQLLGVALEHEAQAMTANLLSMAGAAILLSADFHLNAVASLMRLYEDIPVGALASLDIEMIIQRSFSAVGFAVLLAWPFVAVNLLYNICLGFINKALPQLMVAFVGAPLLIGGGMILLGLSVTGVLMVWKDRVLQVVGWM</sequence>
<evidence type="ECO:0000256" key="5">
    <source>
        <dbReference type="ARBA" id="ARBA00022989"/>
    </source>
</evidence>
<proteinExistence type="inferred from homology"/>
<feature type="transmembrane region" description="Helical" evidence="7">
    <location>
        <begin position="70"/>
        <end position="91"/>
    </location>
</feature>
<dbReference type="RefSeq" id="WP_051618462.1">
    <property type="nucleotide sequence ID" value="NZ_ARYK01000004.1"/>
</dbReference>
<dbReference type="GO" id="GO:0006605">
    <property type="term" value="P:protein targeting"/>
    <property type="evidence" value="ECO:0007669"/>
    <property type="project" value="InterPro"/>
</dbReference>
<evidence type="ECO:0000313" key="8">
    <source>
        <dbReference type="EMBL" id="KCZ92241.1"/>
    </source>
</evidence>
<dbReference type="OrthoDB" id="9779817at2"/>
<evidence type="ECO:0000256" key="3">
    <source>
        <dbReference type="ARBA" id="ARBA00022475"/>
    </source>
</evidence>
<dbReference type="PATRIC" id="fig|1280950.3.peg.1882"/>
<dbReference type="GO" id="GO:0005886">
    <property type="term" value="C:plasma membrane"/>
    <property type="evidence" value="ECO:0007669"/>
    <property type="project" value="UniProtKB-SubCell"/>
</dbReference>
<keyword evidence="8" id="KW-0282">Flagellum</keyword>
<organism evidence="8 9">
    <name type="scientific">Hyphomonas johnsonii MHS-2</name>
    <dbReference type="NCBI Taxonomy" id="1280950"/>
    <lineage>
        <taxon>Bacteria</taxon>
        <taxon>Pseudomonadati</taxon>
        <taxon>Pseudomonadota</taxon>
        <taxon>Alphaproteobacteria</taxon>
        <taxon>Hyphomonadales</taxon>
        <taxon>Hyphomonadaceae</taxon>
        <taxon>Hyphomonas</taxon>
    </lineage>
</organism>
<name>A0A059FNZ0_9PROT</name>
<dbReference type="EMBL" id="ARYK01000004">
    <property type="protein sequence ID" value="KCZ92241.1"/>
    <property type="molecule type" value="Genomic_DNA"/>
</dbReference>
<keyword evidence="4 7" id="KW-0812">Transmembrane</keyword>
<feature type="transmembrane region" description="Helical" evidence="7">
    <location>
        <begin position="177"/>
        <end position="199"/>
    </location>
</feature>
<comment type="subcellular location">
    <subcellularLocation>
        <location evidence="1">Cell membrane</location>
        <topology evidence="1">Multi-pass membrane protein</topology>
    </subcellularLocation>
</comment>
<dbReference type="Proteomes" id="UP000025171">
    <property type="component" value="Unassembled WGS sequence"/>
</dbReference>
<protein>
    <submittedName>
        <fullName evidence="8">Flagellar biosynthetic protein FliR</fullName>
    </submittedName>
</protein>
<feature type="transmembrane region" description="Helical" evidence="7">
    <location>
        <begin position="46"/>
        <end position="64"/>
    </location>
</feature>
<keyword evidence="9" id="KW-1185">Reference proteome</keyword>
<comment type="caution">
    <text evidence="8">The sequence shown here is derived from an EMBL/GenBank/DDBJ whole genome shotgun (WGS) entry which is preliminary data.</text>
</comment>
<evidence type="ECO:0000256" key="6">
    <source>
        <dbReference type="ARBA" id="ARBA00023136"/>
    </source>
</evidence>
<reference evidence="8 9" key="1">
    <citation type="journal article" date="2014" name="Antonie Van Leeuwenhoek">
        <title>Hyphomonas beringensis sp. nov. and Hyphomonas chukchiensis sp. nov., isolated from surface seawater of the Bering Sea and Chukchi Sea.</title>
        <authorList>
            <person name="Li C."/>
            <person name="Lai Q."/>
            <person name="Li G."/>
            <person name="Dong C."/>
            <person name="Wang J."/>
            <person name="Liao Y."/>
            <person name="Shao Z."/>
        </authorList>
    </citation>
    <scope>NUCLEOTIDE SEQUENCE [LARGE SCALE GENOMIC DNA]</scope>
    <source>
        <strain evidence="8 9">MHS-2</strain>
    </source>
</reference>
<dbReference type="Pfam" id="PF01311">
    <property type="entry name" value="Bac_export_1"/>
    <property type="match status" value="1"/>
</dbReference>
<evidence type="ECO:0000256" key="1">
    <source>
        <dbReference type="ARBA" id="ARBA00004651"/>
    </source>
</evidence>